<sequence>MNNDQLIKTTHRVAVYATFALLYWVFIFLIITVFDLKIFREKMTEMFFFSLLGLFAILGSAIILNVMSNLSKISATLAATQPPETAPVRTAQWQRWLVLLSFPLIVAGLFAGDGLSKQRKKALLIASAEKLVAENQPALALLADYTFSPDYLQKSEHTLDILTKIDKNFPDVIVIVPDSIGDKKLFLGFGEQRYYRDDNDKNKAEKSAYIYPTSLEERAYLNQVFSGGGTAYRFHAEKGNYQLYFPVTFGDKKLVLYFSDFQRYGKYGS</sequence>
<name>A0A1Z4C3W7_9GAMM</name>
<dbReference type="OrthoDB" id="348118at2"/>
<organism evidence="2 3">
    <name type="scientific">Methylovulum psychrotolerans</name>
    <dbReference type="NCBI Taxonomy" id="1704499"/>
    <lineage>
        <taxon>Bacteria</taxon>
        <taxon>Pseudomonadati</taxon>
        <taxon>Pseudomonadota</taxon>
        <taxon>Gammaproteobacteria</taxon>
        <taxon>Methylococcales</taxon>
        <taxon>Methylococcaceae</taxon>
        <taxon>Methylovulum</taxon>
    </lineage>
</organism>
<keyword evidence="1" id="KW-0472">Membrane</keyword>
<accession>A0A1Z4C3W7</accession>
<gene>
    <name evidence="2" type="ORF">CEK71_20430</name>
</gene>
<dbReference type="Proteomes" id="UP000197019">
    <property type="component" value="Chromosome"/>
</dbReference>
<keyword evidence="1" id="KW-1133">Transmembrane helix</keyword>
<feature type="transmembrane region" description="Helical" evidence="1">
    <location>
        <begin position="93"/>
        <end position="111"/>
    </location>
</feature>
<reference evidence="2 3" key="1">
    <citation type="submission" date="2017-06" db="EMBL/GenBank/DDBJ databases">
        <title>Genome Sequencing of the methanotroph Methylovulum psychrotolerants str. HV10-M2 isolated from a high-altitude environment.</title>
        <authorList>
            <person name="Mateos-Rivera A."/>
        </authorList>
    </citation>
    <scope>NUCLEOTIDE SEQUENCE [LARGE SCALE GENOMIC DNA]</scope>
    <source>
        <strain evidence="2 3">HV10_M2</strain>
    </source>
</reference>
<feature type="transmembrane region" description="Helical" evidence="1">
    <location>
        <begin position="46"/>
        <end position="67"/>
    </location>
</feature>
<dbReference type="KEGG" id="mpsy:CEK71_20430"/>
<dbReference type="AlphaFoldDB" id="A0A1Z4C3W7"/>
<dbReference type="EMBL" id="CP022129">
    <property type="protein sequence ID" value="ASF48237.1"/>
    <property type="molecule type" value="Genomic_DNA"/>
</dbReference>
<dbReference type="RefSeq" id="WP_088621107.1">
    <property type="nucleotide sequence ID" value="NZ_CP022129.1"/>
</dbReference>
<protein>
    <submittedName>
        <fullName evidence="2">Uncharacterized protein</fullName>
    </submittedName>
</protein>
<evidence type="ECO:0000256" key="1">
    <source>
        <dbReference type="SAM" id="Phobius"/>
    </source>
</evidence>
<proteinExistence type="predicted"/>
<evidence type="ECO:0000313" key="3">
    <source>
        <dbReference type="Proteomes" id="UP000197019"/>
    </source>
</evidence>
<feature type="transmembrane region" description="Helical" evidence="1">
    <location>
        <begin position="13"/>
        <end position="34"/>
    </location>
</feature>
<keyword evidence="3" id="KW-1185">Reference proteome</keyword>
<evidence type="ECO:0000313" key="2">
    <source>
        <dbReference type="EMBL" id="ASF48237.1"/>
    </source>
</evidence>
<keyword evidence="1" id="KW-0812">Transmembrane</keyword>